<dbReference type="InterPro" id="IPR013783">
    <property type="entry name" value="Ig-like_fold"/>
</dbReference>
<feature type="chain" id="PRO_5026356140" description="Fibronectin type-III domain-containing protein" evidence="1">
    <location>
        <begin position="31"/>
        <end position="827"/>
    </location>
</feature>
<dbReference type="SMART" id="SM00060">
    <property type="entry name" value="FN3"/>
    <property type="match status" value="2"/>
</dbReference>
<feature type="signal peptide" evidence="1">
    <location>
        <begin position="1"/>
        <end position="30"/>
    </location>
</feature>
<accession>A0A6I5ZTZ3</accession>
<dbReference type="SUPFAM" id="SSF49265">
    <property type="entry name" value="Fibronectin type III"/>
    <property type="match status" value="2"/>
</dbReference>
<keyword evidence="4" id="KW-1185">Reference proteome</keyword>
<keyword evidence="1" id="KW-0732">Signal</keyword>
<feature type="domain" description="Fibronectin type-III" evidence="2">
    <location>
        <begin position="200"/>
        <end position="287"/>
    </location>
</feature>
<gene>
    <name evidence="3" type="ORF">MGLY_28020</name>
</gene>
<dbReference type="AlphaFoldDB" id="A0A6I5ZTZ3"/>
<dbReference type="Gene3D" id="2.60.40.10">
    <property type="entry name" value="Immunoglobulins"/>
    <property type="match status" value="3"/>
</dbReference>
<evidence type="ECO:0000259" key="2">
    <source>
        <dbReference type="PROSITE" id="PS50853"/>
    </source>
</evidence>
<dbReference type="EMBL" id="CP046244">
    <property type="protein sequence ID" value="QGP93394.1"/>
    <property type="molecule type" value="Genomic_DNA"/>
</dbReference>
<dbReference type="PROSITE" id="PS50853">
    <property type="entry name" value="FN3"/>
    <property type="match status" value="1"/>
</dbReference>
<dbReference type="RefSeq" id="WP_156274765.1">
    <property type="nucleotide sequence ID" value="NZ_CP046244.1"/>
</dbReference>
<name>A0A6I5ZTZ3_9FIRM</name>
<dbReference type="InterPro" id="IPR003961">
    <property type="entry name" value="FN3_dom"/>
</dbReference>
<dbReference type="Proteomes" id="UP000425916">
    <property type="component" value="Chromosome"/>
</dbReference>
<dbReference type="InterPro" id="IPR036116">
    <property type="entry name" value="FN3_sf"/>
</dbReference>
<proteinExistence type="predicted"/>
<dbReference type="OrthoDB" id="1432909at2"/>
<evidence type="ECO:0000256" key="1">
    <source>
        <dbReference type="SAM" id="SignalP"/>
    </source>
</evidence>
<evidence type="ECO:0000313" key="4">
    <source>
        <dbReference type="Proteomes" id="UP000425916"/>
    </source>
</evidence>
<protein>
    <recommendedName>
        <fullName evidence="2">Fibronectin type-III domain-containing protein</fullName>
    </recommendedName>
</protein>
<organism evidence="3 4">
    <name type="scientific">Neomoorella glycerini</name>
    <dbReference type="NCBI Taxonomy" id="55779"/>
    <lineage>
        <taxon>Bacteria</taxon>
        <taxon>Bacillati</taxon>
        <taxon>Bacillota</taxon>
        <taxon>Clostridia</taxon>
        <taxon>Neomoorellales</taxon>
        <taxon>Neomoorellaceae</taxon>
        <taxon>Neomoorella</taxon>
    </lineage>
</organism>
<dbReference type="CDD" id="cd00063">
    <property type="entry name" value="FN3"/>
    <property type="match status" value="1"/>
</dbReference>
<sequence>MKRLISASFLTTTLILFTLSLLVFPHIATAATNITINSPVADQSSIFQGYSEYYNTNYVELDSNDRVDLKWNTYPFNAPDTSWYDVQWINVKLYTIYGGINQQAYRHINASAIRHDWWEGGSPPYSEGSSPDLYPLPGQDNTFYEWRVSDSWDQSLRKTALKYGVQFWYSDINGWGFANFASREYSDPTKHPKLILSFTIVKAPFVTSASATQNSITLNINRNSIPSGVNIHIYRNGTLIKTITDASTVFTDTGLQPGTQYSYTLQAEYAGEYGPASSPFAYWTIPATPGAPAGTISGLTWSNTIGRSRVVLNWTPVQGATGYKVYVFEGNAYWAFDVGNTTTWDSHAALIYPDPNWLASQPNNSISSDPFNHAGGGYDLQDDPNILYVKTIGTTYDTAHNYWFRISAYNSSGESPYSDAYMPTLPNRTDTTAPSSSASVLSTAGLKKTYDQNVNVTVNASDSQSGIYQILLSNDNNVWTPVYTAVKNSDNSTGLTTYSNTFSWTVTPGAGTKTVYVKAIDAVGNVSISSDSIALADDILPPSVSLLINSGASNTTSTIVTLSVNAEDNASVASQMQMAFSNDGNLWSSWEPYSTTKTWDLSNAAYGGNSSQGIKTVYVRVCDQAQNIGLAKATIGYSTSVISGNVTPATGTAGLFNGLQAQFTNTPAVTLNLNYPGATQMRFSLDGVTWSPWEPYAATKQITLPKGDGLTTVSVQTQDAYGSISIPVHVNFVLDTTPPVITRFRGYNGATATITNSVSLEVVAYDNLPGTLKYSMSINGGTWGPWGDLNVNMISYGGLAGMVNNITIKVKDLAGNEAVASTTIWKL</sequence>
<reference evidence="3 4" key="1">
    <citation type="submission" date="2019-11" db="EMBL/GenBank/DDBJ databases">
        <title>Genome sequence of Moorella glycerini DSM11254.</title>
        <authorList>
            <person name="Poehlein A."/>
            <person name="Boeer T."/>
            <person name="Daniel R."/>
        </authorList>
    </citation>
    <scope>NUCLEOTIDE SEQUENCE [LARGE SCALE GENOMIC DNA]</scope>
    <source>
        <strain evidence="3 4">DSM 11254</strain>
    </source>
</reference>
<evidence type="ECO:0000313" key="3">
    <source>
        <dbReference type="EMBL" id="QGP93394.1"/>
    </source>
</evidence>